<keyword evidence="3" id="KW-0804">Transcription</keyword>
<dbReference type="PANTHER" id="PTHR44846">
    <property type="entry name" value="MANNOSYL-D-GLYCERATE TRANSPORT/METABOLISM SYSTEM REPRESSOR MNGR-RELATED"/>
    <property type="match status" value="1"/>
</dbReference>
<evidence type="ECO:0000256" key="2">
    <source>
        <dbReference type="ARBA" id="ARBA00023125"/>
    </source>
</evidence>
<keyword evidence="1" id="KW-0805">Transcription regulation</keyword>
<dbReference type="InterPro" id="IPR000524">
    <property type="entry name" value="Tscrpt_reg_HTH_GntR"/>
</dbReference>
<accession>A0ABV2IDL7</accession>
<dbReference type="SMART" id="SM00866">
    <property type="entry name" value="UTRA"/>
    <property type="match status" value="1"/>
</dbReference>
<dbReference type="InterPro" id="IPR028978">
    <property type="entry name" value="Chorismate_lyase_/UTRA_dom_sf"/>
</dbReference>
<name>A0ABV2IDL7_9HYPH</name>
<evidence type="ECO:0000313" key="6">
    <source>
        <dbReference type="Proteomes" id="UP001549164"/>
    </source>
</evidence>
<comment type="caution">
    <text evidence="5">The sequence shown here is derived from an EMBL/GenBank/DDBJ whole genome shotgun (WGS) entry which is preliminary data.</text>
</comment>
<sequence>MTWNEAQIEKGPVPIWFQIANVLRSAISAGEFKEGDKLPSEGELNTAFGVSRTTARSALDKLENEGLIVRQSGRGSIVVPSKVDQPLNILSGFAEDMRRRNIEPGYRTLFTGFAKPEEDVLRALELRRGEQTFKTRRLLLADGKPIGVATSWIPAAIMEGASPPDAAYLDTGSFYAWLAESCGIILSGGREYIEAASLDAETARLLEVTPSHPTLVARRLSRDQRNRPVEYAVNSYRSDRYRYWIDLEA</sequence>
<dbReference type="InterPro" id="IPR011663">
    <property type="entry name" value="UTRA"/>
</dbReference>
<evidence type="ECO:0000313" key="5">
    <source>
        <dbReference type="EMBL" id="MET3600871.1"/>
    </source>
</evidence>
<dbReference type="CDD" id="cd07377">
    <property type="entry name" value="WHTH_GntR"/>
    <property type="match status" value="1"/>
</dbReference>
<dbReference type="InterPro" id="IPR050679">
    <property type="entry name" value="Bact_HTH_transcr_reg"/>
</dbReference>
<evidence type="ECO:0000256" key="3">
    <source>
        <dbReference type="ARBA" id="ARBA00023163"/>
    </source>
</evidence>
<dbReference type="SMART" id="SM00345">
    <property type="entry name" value="HTH_GNTR"/>
    <property type="match status" value="1"/>
</dbReference>
<dbReference type="Pfam" id="PF00392">
    <property type="entry name" value="GntR"/>
    <property type="match status" value="1"/>
</dbReference>
<dbReference type="SUPFAM" id="SSF46785">
    <property type="entry name" value="Winged helix' DNA-binding domain"/>
    <property type="match status" value="1"/>
</dbReference>
<dbReference type="PANTHER" id="PTHR44846:SF1">
    <property type="entry name" value="MANNOSYL-D-GLYCERATE TRANSPORT_METABOLISM SYSTEM REPRESSOR MNGR-RELATED"/>
    <property type="match status" value="1"/>
</dbReference>
<dbReference type="EMBL" id="JBEPLY010000010">
    <property type="protein sequence ID" value="MET3600871.1"/>
    <property type="molecule type" value="Genomic_DNA"/>
</dbReference>
<protein>
    <submittedName>
        <fullName evidence="5">GntR family transcriptional regulator</fullName>
    </submittedName>
</protein>
<dbReference type="InterPro" id="IPR036390">
    <property type="entry name" value="WH_DNA-bd_sf"/>
</dbReference>
<evidence type="ECO:0000256" key="1">
    <source>
        <dbReference type="ARBA" id="ARBA00023015"/>
    </source>
</evidence>
<reference evidence="5 6" key="1">
    <citation type="submission" date="2024-06" db="EMBL/GenBank/DDBJ databases">
        <title>Genomic Encyclopedia of Type Strains, Phase IV (KMG-IV): sequencing the most valuable type-strain genomes for metagenomic binning, comparative biology and taxonomic classification.</title>
        <authorList>
            <person name="Goeker M."/>
        </authorList>
    </citation>
    <scope>NUCLEOTIDE SEQUENCE [LARGE SCALE GENOMIC DNA]</scope>
    <source>
        <strain evidence="5 6">DSM 28102</strain>
    </source>
</reference>
<dbReference type="PRINTS" id="PR00035">
    <property type="entry name" value="HTHGNTR"/>
</dbReference>
<dbReference type="SUPFAM" id="SSF64288">
    <property type="entry name" value="Chorismate lyase-like"/>
    <property type="match status" value="1"/>
</dbReference>
<dbReference type="RefSeq" id="WP_319520487.1">
    <property type="nucleotide sequence ID" value="NZ_JBEPLY010000010.1"/>
</dbReference>
<dbReference type="Proteomes" id="UP001549164">
    <property type="component" value="Unassembled WGS sequence"/>
</dbReference>
<keyword evidence="2" id="KW-0238">DNA-binding</keyword>
<dbReference type="Pfam" id="PF07702">
    <property type="entry name" value="UTRA"/>
    <property type="match status" value="1"/>
</dbReference>
<gene>
    <name evidence="5" type="ORF">ABID12_002822</name>
</gene>
<keyword evidence="6" id="KW-1185">Reference proteome</keyword>
<dbReference type="Gene3D" id="3.40.1410.10">
    <property type="entry name" value="Chorismate lyase-like"/>
    <property type="match status" value="1"/>
</dbReference>
<evidence type="ECO:0000259" key="4">
    <source>
        <dbReference type="PROSITE" id="PS50949"/>
    </source>
</evidence>
<dbReference type="Gene3D" id="1.10.10.10">
    <property type="entry name" value="Winged helix-like DNA-binding domain superfamily/Winged helix DNA-binding domain"/>
    <property type="match status" value="1"/>
</dbReference>
<dbReference type="InterPro" id="IPR036388">
    <property type="entry name" value="WH-like_DNA-bd_sf"/>
</dbReference>
<dbReference type="PROSITE" id="PS50949">
    <property type="entry name" value="HTH_GNTR"/>
    <property type="match status" value="1"/>
</dbReference>
<proteinExistence type="predicted"/>
<feature type="domain" description="HTH gntR-type" evidence="4">
    <location>
        <begin position="13"/>
        <end position="81"/>
    </location>
</feature>
<organism evidence="5 6">
    <name type="scientific">Martelella mangrovi</name>
    <dbReference type="NCBI Taxonomy" id="1397477"/>
    <lineage>
        <taxon>Bacteria</taxon>
        <taxon>Pseudomonadati</taxon>
        <taxon>Pseudomonadota</taxon>
        <taxon>Alphaproteobacteria</taxon>
        <taxon>Hyphomicrobiales</taxon>
        <taxon>Aurantimonadaceae</taxon>
        <taxon>Martelella</taxon>
    </lineage>
</organism>